<sequence length="94" mass="10495">MIQIADKLNKRNAGYGLDECNAAREVRKATVPFLFIHGGKDIFVPCWMCEEIYKNCASPKTKLIVKDAGHGESYYKDTEAYEGALDSFIGGIMK</sequence>
<organism evidence="1 2">
    <name type="scientific">Candidatus Mediterraneibacter stercoravium</name>
    <dbReference type="NCBI Taxonomy" id="2838685"/>
    <lineage>
        <taxon>Bacteria</taxon>
        <taxon>Bacillati</taxon>
        <taxon>Bacillota</taxon>
        <taxon>Clostridia</taxon>
        <taxon>Lachnospirales</taxon>
        <taxon>Lachnospiraceae</taxon>
        <taxon>Mediterraneibacter</taxon>
    </lineage>
</organism>
<feature type="non-terminal residue" evidence="1">
    <location>
        <position position="1"/>
    </location>
</feature>
<reference evidence="1" key="1">
    <citation type="journal article" date="2021" name="PeerJ">
        <title>Extensive microbial diversity within the chicken gut microbiome revealed by metagenomics and culture.</title>
        <authorList>
            <person name="Gilroy R."/>
            <person name="Ravi A."/>
            <person name="Getino M."/>
            <person name="Pursley I."/>
            <person name="Horton D.L."/>
            <person name="Alikhan N.F."/>
            <person name="Baker D."/>
            <person name="Gharbi K."/>
            <person name="Hall N."/>
            <person name="Watson M."/>
            <person name="Adriaenssens E.M."/>
            <person name="Foster-Nyarko E."/>
            <person name="Jarju S."/>
            <person name="Secka A."/>
            <person name="Antonio M."/>
            <person name="Oren A."/>
            <person name="Chaudhuri R.R."/>
            <person name="La Ragione R."/>
            <person name="Hildebrand F."/>
            <person name="Pallen M.J."/>
        </authorList>
    </citation>
    <scope>NUCLEOTIDE SEQUENCE</scope>
    <source>
        <strain evidence="1">CHK196-3914</strain>
    </source>
</reference>
<protein>
    <submittedName>
        <fullName evidence="1">Alpha/beta hydrolase</fullName>
    </submittedName>
</protein>
<comment type="caution">
    <text evidence="1">The sequence shown here is derived from an EMBL/GenBank/DDBJ whole genome shotgun (WGS) entry which is preliminary data.</text>
</comment>
<reference evidence="1" key="2">
    <citation type="submission" date="2021-04" db="EMBL/GenBank/DDBJ databases">
        <authorList>
            <person name="Gilroy R."/>
        </authorList>
    </citation>
    <scope>NUCLEOTIDE SEQUENCE</scope>
    <source>
        <strain evidence="1">CHK196-3914</strain>
    </source>
</reference>
<dbReference type="AlphaFoldDB" id="A0A9D2K1Q2"/>
<gene>
    <name evidence="1" type="ORF">H9723_11500</name>
</gene>
<evidence type="ECO:0000313" key="1">
    <source>
        <dbReference type="EMBL" id="HIZ75845.1"/>
    </source>
</evidence>
<dbReference type="SUPFAM" id="SSF53474">
    <property type="entry name" value="alpha/beta-Hydrolases"/>
    <property type="match status" value="1"/>
</dbReference>
<dbReference type="Gene3D" id="3.40.50.1820">
    <property type="entry name" value="alpha/beta hydrolase"/>
    <property type="match status" value="1"/>
</dbReference>
<dbReference type="EMBL" id="DXAY01000265">
    <property type="protein sequence ID" value="HIZ75845.1"/>
    <property type="molecule type" value="Genomic_DNA"/>
</dbReference>
<keyword evidence="1" id="KW-0378">Hydrolase</keyword>
<name>A0A9D2K1Q2_9FIRM</name>
<evidence type="ECO:0000313" key="2">
    <source>
        <dbReference type="Proteomes" id="UP000824116"/>
    </source>
</evidence>
<proteinExistence type="predicted"/>
<dbReference type="GO" id="GO:0016787">
    <property type="term" value="F:hydrolase activity"/>
    <property type="evidence" value="ECO:0007669"/>
    <property type="project" value="UniProtKB-KW"/>
</dbReference>
<accession>A0A9D2K1Q2</accession>
<dbReference type="InterPro" id="IPR029058">
    <property type="entry name" value="AB_hydrolase_fold"/>
</dbReference>
<dbReference type="Proteomes" id="UP000824116">
    <property type="component" value="Unassembled WGS sequence"/>
</dbReference>